<proteinExistence type="predicted"/>
<evidence type="ECO:0000313" key="2">
    <source>
        <dbReference type="EMBL" id="ACF75507.1"/>
    </source>
</evidence>
<protein>
    <submittedName>
        <fullName evidence="2">Uncharacterized protein</fullName>
    </submittedName>
</protein>
<feature type="compositionally biased region" description="Polar residues" evidence="1">
    <location>
        <begin position="221"/>
        <end position="230"/>
    </location>
</feature>
<reference evidence="2" key="1">
    <citation type="journal article" date="2009" name="Mol. Biol. Evol.">
        <title>Degenerate tetraploidy was established before bdelloid rotifer families diverged.</title>
        <authorList>
            <person name="Hur J.H."/>
            <person name="Van Doninck K."/>
            <person name="Mandigo M.L."/>
            <person name="Meselson M."/>
        </authorList>
    </citation>
    <scope>NUCLEOTIDE SEQUENCE</scope>
    <source>
        <strain evidence="2">Prhis-1</strain>
    </source>
</reference>
<reference evidence="2" key="2">
    <citation type="journal article" date="2009" name="PLoS Genet.">
        <title>Phylogenomics of unusual histone H2A Variants in Bdelloid rotifers.</title>
        <authorList>
            <person name="Van Doninck K."/>
            <person name="Mandigo M.L."/>
            <person name="Hur J.H."/>
            <person name="Wang P."/>
            <person name="Guglielmini J."/>
            <person name="Milinkovitch M.C."/>
            <person name="Lane W.S."/>
            <person name="Meselson M."/>
        </authorList>
    </citation>
    <scope>NUCLEOTIDE SEQUENCE</scope>
    <source>
        <strain evidence="2">Prhis-1</strain>
    </source>
</reference>
<name>B5AHB2_PHIRO</name>
<accession>B5AHB2</accession>
<dbReference type="EMBL" id="EU850440">
    <property type="protein sequence ID" value="ACF75507.1"/>
    <property type="molecule type" value="Genomic_DNA"/>
</dbReference>
<evidence type="ECO:0000256" key="1">
    <source>
        <dbReference type="SAM" id="MobiDB-lite"/>
    </source>
</evidence>
<organism evidence="2">
    <name type="scientific">Philodina roseola</name>
    <name type="common">Rotifer</name>
    <dbReference type="NCBI Taxonomy" id="96448"/>
    <lineage>
        <taxon>Eukaryota</taxon>
        <taxon>Metazoa</taxon>
        <taxon>Spiralia</taxon>
        <taxon>Gnathifera</taxon>
        <taxon>Rotifera</taxon>
        <taxon>Eurotatoria</taxon>
        <taxon>Bdelloidea</taxon>
        <taxon>Philodinida</taxon>
        <taxon>Philodinidae</taxon>
        <taxon>Philodina</taxon>
    </lineage>
</organism>
<dbReference type="AlphaFoldDB" id="B5AHB2"/>
<feature type="region of interest" description="Disordered" evidence="1">
    <location>
        <begin position="202"/>
        <end position="241"/>
    </location>
</feature>
<sequence length="318" mass="35980">MSDDQSIRSSSPTVFDESILPNRSLSSSFFSCCQSSRRSRTDGFFHRIQIFKAKKRRSSVRKQQQITTTNIANGYLTADENRCESTCFIPPPSPYQHYHRSSIGNSPSIPSLHHYSYRHRLNEHFDAYSFNDIEMSSSTTTTTTNLRNLPRTTSKSCVSSAGTTTDLSAYSTQSLLKKLLDKAQLLDFYYNRIITKTNHQSSLSLNSTNGNGGDAVRPNPRSYSFVSQPLETKRKSLSSSSKRLRAFYGNNSSKSSQTELYHDEENVLRELIRFNNDIDLILSRLEMEGDGTTSHQPLSSTNDDDPSTTTIERENVEQ</sequence>
<feature type="region of interest" description="Disordered" evidence="1">
    <location>
        <begin position="289"/>
        <end position="318"/>
    </location>
</feature>